<dbReference type="InterPro" id="IPR018660">
    <property type="entry name" value="MliC"/>
</dbReference>
<keyword evidence="4" id="KW-0449">Lipoprotein</keyword>
<protein>
    <submittedName>
        <fullName evidence="9">MliC family protein</fullName>
    </submittedName>
</protein>
<dbReference type="InterPro" id="IPR036328">
    <property type="entry name" value="MliC_sf"/>
</dbReference>
<feature type="region of interest" description="Disordered" evidence="5">
    <location>
        <begin position="26"/>
        <end position="45"/>
    </location>
</feature>
<dbReference type="Pfam" id="PF09864">
    <property type="entry name" value="MliC"/>
    <property type="match status" value="1"/>
</dbReference>
<evidence type="ECO:0000256" key="2">
    <source>
        <dbReference type="ARBA" id="ARBA00023136"/>
    </source>
</evidence>
<dbReference type="RefSeq" id="WP_182685229.1">
    <property type="nucleotide sequence ID" value="NZ_JACHTF010000003.1"/>
</dbReference>
<proteinExistence type="predicted"/>
<keyword evidence="10" id="KW-1185">Reference proteome</keyword>
<feature type="chain" id="PRO_5031450987" evidence="6">
    <location>
        <begin position="26"/>
        <end position="257"/>
    </location>
</feature>
<dbReference type="Proteomes" id="UP000523196">
    <property type="component" value="Unassembled WGS sequence"/>
</dbReference>
<feature type="signal peptide" evidence="6">
    <location>
        <begin position="1"/>
        <end position="25"/>
    </location>
</feature>
<name>A0A7W3TK63_9GAMM</name>
<feature type="domain" description="C-type lysozyme inhibitor" evidence="8">
    <location>
        <begin position="184"/>
        <end position="249"/>
    </location>
</feature>
<dbReference type="Gene3D" id="1.20.1270.180">
    <property type="match status" value="1"/>
</dbReference>
<dbReference type="EMBL" id="JACHTF010000003">
    <property type="protein sequence ID" value="MBB1059574.1"/>
    <property type="molecule type" value="Genomic_DNA"/>
</dbReference>
<feature type="region of interest" description="Disordered" evidence="5">
    <location>
        <begin position="51"/>
        <end position="93"/>
    </location>
</feature>
<feature type="domain" description="Lysozyme inhibitor LprI-like N-terminal" evidence="7">
    <location>
        <begin position="91"/>
        <end position="169"/>
    </location>
</feature>
<evidence type="ECO:0000256" key="5">
    <source>
        <dbReference type="SAM" id="MobiDB-lite"/>
    </source>
</evidence>
<evidence type="ECO:0000313" key="10">
    <source>
        <dbReference type="Proteomes" id="UP000523196"/>
    </source>
</evidence>
<evidence type="ECO:0000259" key="8">
    <source>
        <dbReference type="Pfam" id="PF09864"/>
    </source>
</evidence>
<evidence type="ECO:0000256" key="1">
    <source>
        <dbReference type="ARBA" id="ARBA00022729"/>
    </source>
</evidence>
<accession>A0A7W3TK63</accession>
<dbReference type="Pfam" id="PF07007">
    <property type="entry name" value="LprI"/>
    <property type="match status" value="1"/>
</dbReference>
<dbReference type="SUPFAM" id="SSF141488">
    <property type="entry name" value="YdhA-like"/>
    <property type="match status" value="1"/>
</dbReference>
<evidence type="ECO:0000259" key="7">
    <source>
        <dbReference type="Pfam" id="PF07007"/>
    </source>
</evidence>
<keyword evidence="2" id="KW-0472">Membrane</keyword>
<gene>
    <name evidence="9" type="ORF">H4F98_03195</name>
</gene>
<comment type="caution">
    <text evidence="9">The sequence shown here is derived from an EMBL/GenBank/DDBJ whole genome shotgun (WGS) entry which is preliminary data.</text>
</comment>
<evidence type="ECO:0000256" key="3">
    <source>
        <dbReference type="ARBA" id="ARBA00023139"/>
    </source>
</evidence>
<dbReference type="PANTHER" id="PTHR37549:SF1">
    <property type="entry name" value="LIPOPROTEIN LPRI"/>
    <property type="match status" value="1"/>
</dbReference>
<keyword evidence="1 6" id="KW-0732">Signal</keyword>
<feature type="compositionally biased region" description="Low complexity" evidence="5">
    <location>
        <begin position="34"/>
        <end position="45"/>
    </location>
</feature>
<dbReference type="AlphaFoldDB" id="A0A7W3TK63"/>
<evidence type="ECO:0000256" key="6">
    <source>
        <dbReference type="SAM" id="SignalP"/>
    </source>
</evidence>
<dbReference type="Gene3D" id="2.40.128.200">
    <property type="match status" value="1"/>
</dbReference>
<dbReference type="PROSITE" id="PS51257">
    <property type="entry name" value="PROKAR_LIPOPROTEIN"/>
    <property type="match status" value="1"/>
</dbReference>
<keyword evidence="3" id="KW-0564">Palmitate</keyword>
<reference evidence="9 10" key="1">
    <citation type="submission" date="2020-08" db="EMBL/GenBank/DDBJ databases">
        <authorList>
            <person name="Xu S."/>
            <person name="Li A."/>
        </authorList>
    </citation>
    <scope>NUCLEOTIDE SEQUENCE [LARGE SCALE GENOMIC DNA]</scope>
    <source>
        <strain evidence="9 10">119BY6-57</strain>
    </source>
</reference>
<dbReference type="PANTHER" id="PTHR37549">
    <property type="entry name" value="LIPOPROTEIN LPRI"/>
    <property type="match status" value="1"/>
</dbReference>
<evidence type="ECO:0000256" key="4">
    <source>
        <dbReference type="ARBA" id="ARBA00023288"/>
    </source>
</evidence>
<evidence type="ECO:0000313" key="9">
    <source>
        <dbReference type="EMBL" id="MBB1059574.1"/>
    </source>
</evidence>
<dbReference type="InterPro" id="IPR052755">
    <property type="entry name" value="Lysozyme_Inhibitor_LprI"/>
</dbReference>
<organism evidence="9 10">
    <name type="scientific">Marilutibacter spongiae</name>
    <dbReference type="NCBI Taxonomy" id="2025720"/>
    <lineage>
        <taxon>Bacteria</taxon>
        <taxon>Pseudomonadati</taxon>
        <taxon>Pseudomonadota</taxon>
        <taxon>Gammaproteobacteria</taxon>
        <taxon>Lysobacterales</taxon>
        <taxon>Lysobacteraceae</taxon>
        <taxon>Marilutibacter</taxon>
    </lineage>
</organism>
<dbReference type="GO" id="GO:0005576">
    <property type="term" value="C:extracellular region"/>
    <property type="evidence" value="ECO:0007669"/>
    <property type="project" value="TreeGrafter"/>
</dbReference>
<sequence>MKHLAPPLLLALAAMALSACQPQTAAGDDERATADAAPTAAGMTDAVTGAEAGTDADDMGAPEGTSDADLAPPSIMSPSDVDPASGPSFDCSRASSSSETMVCSDPALAALDRELEAVYGRRLAATSGAEHDRLQAMQRGWVKGRDECGKAEDTQRCVREAYQTRLVELQIEGGEVMVPTPVEFVCDDNRQPFTATFYNDIEPRAAVLTLGNDQAIAIAQPAASGSRYGREGVEFREHQGEATVDFHGTRLSCRVAQ</sequence>
<dbReference type="InterPro" id="IPR009739">
    <property type="entry name" value="LprI-like_N"/>
</dbReference>